<protein>
    <submittedName>
        <fullName evidence="1">Uncharacterized protein</fullName>
    </submittedName>
</protein>
<sequence length="39" mass="4779">MFTFSLTWSQIQELKPAIARPYSNFKLFRYPKFKMLDSF</sequence>
<evidence type="ECO:0000313" key="2">
    <source>
        <dbReference type="Proteomes" id="UP000811246"/>
    </source>
</evidence>
<dbReference type="AlphaFoldDB" id="A0A922DTC2"/>
<name>A0A922DTC2_CARIL</name>
<evidence type="ECO:0000313" key="1">
    <source>
        <dbReference type="EMBL" id="KAG6689867.1"/>
    </source>
</evidence>
<comment type="caution">
    <text evidence="1">The sequence shown here is derived from an EMBL/GenBank/DDBJ whole genome shotgun (WGS) entry which is preliminary data.</text>
</comment>
<proteinExistence type="predicted"/>
<gene>
    <name evidence="1" type="ORF">I3842_11G195500</name>
</gene>
<accession>A0A922DTC2</accession>
<reference evidence="1" key="1">
    <citation type="submission" date="2021-01" db="EMBL/GenBank/DDBJ databases">
        <authorList>
            <person name="Lovell J.T."/>
            <person name="Bentley N."/>
            <person name="Bhattarai G."/>
            <person name="Jenkins J.W."/>
            <person name="Sreedasyam A."/>
            <person name="Alarcon Y."/>
            <person name="Bock C."/>
            <person name="Boston L."/>
            <person name="Carlson J."/>
            <person name="Cervantes K."/>
            <person name="Clermont K."/>
            <person name="Krom N."/>
            <person name="Kubenka K."/>
            <person name="Mamidi S."/>
            <person name="Mattison C."/>
            <person name="Monteros M."/>
            <person name="Pisani C."/>
            <person name="Plott C."/>
            <person name="Rajasekar S."/>
            <person name="Rhein H.S."/>
            <person name="Rohla C."/>
            <person name="Song M."/>
            <person name="Hilaire R.S."/>
            <person name="Shu S."/>
            <person name="Wells L."/>
            <person name="Wang X."/>
            <person name="Webber J."/>
            <person name="Heerema R.J."/>
            <person name="Klein P."/>
            <person name="Conner P."/>
            <person name="Grauke L."/>
            <person name="Grimwood J."/>
            <person name="Schmutz J."/>
            <person name="Randall J.J."/>
        </authorList>
    </citation>
    <scope>NUCLEOTIDE SEQUENCE</scope>
    <source>
        <tissue evidence="1">Leaf</tissue>
    </source>
</reference>
<dbReference type="EMBL" id="CM031835">
    <property type="protein sequence ID" value="KAG6689867.1"/>
    <property type="molecule type" value="Genomic_DNA"/>
</dbReference>
<dbReference type="Proteomes" id="UP000811246">
    <property type="component" value="Chromosome 11"/>
</dbReference>
<organism evidence="1 2">
    <name type="scientific">Carya illinoinensis</name>
    <name type="common">Pecan</name>
    <dbReference type="NCBI Taxonomy" id="32201"/>
    <lineage>
        <taxon>Eukaryota</taxon>
        <taxon>Viridiplantae</taxon>
        <taxon>Streptophyta</taxon>
        <taxon>Embryophyta</taxon>
        <taxon>Tracheophyta</taxon>
        <taxon>Spermatophyta</taxon>
        <taxon>Magnoliopsida</taxon>
        <taxon>eudicotyledons</taxon>
        <taxon>Gunneridae</taxon>
        <taxon>Pentapetalae</taxon>
        <taxon>rosids</taxon>
        <taxon>fabids</taxon>
        <taxon>Fagales</taxon>
        <taxon>Juglandaceae</taxon>
        <taxon>Carya</taxon>
    </lineage>
</organism>